<protein>
    <recommendedName>
        <fullName evidence="4">DUF1461 domain-containing protein</fullName>
    </recommendedName>
</protein>
<evidence type="ECO:0000256" key="1">
    <source>
        <dbReference type="SAM" id="Phobius"/>
    </source>
</evidence>
<organism evidence="2 3">
    <name type="scientific">Shouchella xiaoxiensis</name>
    <dbReference type="NCBI Taxonomy" id="766895"/>
    <lineage>
        <taxon>Bacteria</taxon>
        <taxon>Bacillati</taxon>
        <taxon>Bacillota</taxon>
        <taxon>Bacilli</taxon>
        <taxon>Bacillales</taxon>
        <taxon>Bacillaceae</taxon>
        <taxon>Shouchella</taxon>
    </lineage>
</organism>
<sequence length="150" mass="16999">MKKGKMIALTLLSALLLFAGFSFLFVTLDFFPYKYQVVEATDQQLRLETAILGNEMTLNLAESGLNRASFELRTTMIMDILSRIDLLLFGISLALTAFILNLAAFFYLKRAGQRHAKFSLLAAGSMVLLFVTFILRYQNEISLIELNMRI</sequence>
<evidence type="ECO:0000313" key="3">
    <source>
        <dbReference type="Proteomes" id="UP001179280"/>
    </source>
</evidence>
<keyword evidence="1" id="KW-0472">Membrane</keyword>
<name>A0ABS2SWL1_9BACI</name>
<evidence type="ECO:0000313" key="2">
    <source>
        <dbReference type="EMBL" id="MBM7839928.1"/>
    </source>
</evidence>
<proteinExistence type="predicted"/>
<keyword evidence="3" id="KW-1185">Reference proteome</keyword>
<comment type="caution">
    <text evidence="2">The sequence shown here is derived from an EMBL/GenBank/DDBJ whole genome shotgun (WGS) entry which is preliminary data.</text>
</comment>
<dbReference type="EMBL" id="JAFBCV010000010">
    <property type="protein sequence ID" value="MBM7839928.1"/>
    <property type="molecule type" value="Genomic_DNA"/>
</dbReference>
<dbReference type="Proteomes" id="UP001179280">
    <property type="component" value="Unassembled WGS sequence"/>
</dbReference>
<feature type="transmembrane region" description="Helical" evidence="1">
    <location>
        <begin position="86"/>
        <end position="108"/>
    </location>
</feature>
<keyword evidence="1" id="KW-0812">Transmembrane</keyword>
<gene>
    <name evidence="2" type="ORF">JOC54_003208</name>
</gene>
<keyword evidence="1" id="KW-1133">Transmembrane helix</keyword>
<reference evidence="2" key="1">
    <citation type="submission" date="2021-01" db="EMBL/GenBank/DDBJ databases">
        <title>Genomic Encyclopedia of Type Strains, Phase IV (KMG-IV): sequencing the most valuable type-strain genomes for metagenomic binning, comparative biology and taxonomic classification.</title>
        <authorList>
            <person name="Goeker M."/>
        </authorList>
    </citation>
    <scope>NUCLEOTIDE SEQUENCE</scope>
    <source>
        <strain evidence="2">DSM 21943</strain>
    </source>
</reference>
<feature type="transmembrane region" description="Helical" evidence="1">
    <location>
        <begin position="120"/>
        <end position="138"/>
    </location>
</feature>
<accession>A0ABS2SWL1</accession>
<evidence type="ECO:0008006" key="4">
    <source>
        <dbReference type="Google" id="ProtNLM"/>
    </source>
</evidence>
<dbReference type="RefSeq" id="WP_204467257.1">
    <property type="nucleotide sequence ID" value="NZ_JAFBCV010000010.1"/>
</dbReference>